<dbReference type="InterPro" id="IPR011006">
    <property type="entry name" value="CheY-like_superfamily"/>
</dbReference>
<dbReference type="Gene3D" id="3.40.50.2300">
    <property type="match status" value="1"/>
</dbReference>
<comment type="subcellular location">
    <subcellularLocation>
        <location evidence="1 9">Cytoplasm</location>
    </subcellularLocation>
</comment>
<sequence>MIRVLVVDDDFMVAKVHSGYVARIEGFEVVGVAHTGADAVTAVDELRPDLVLLDIYLPDMDGLSVLRELRAHRSADPDVLVITAARDLDTVRGAIHGGALHYLIKPFDYEALRERLESFRSMHRALGELPGNAAQQDVDRLFGTRTRDATPPKGLSSETSGIVADILRERSAGGGDLSAAECAEATELSRVSARKYLEHFVDTGKAEVRLRYGGTGRPERRYRWL</sequence>
<reference evidence="12 13" key="1">
    <citation type="journal article" date="2019" name="Int. J. Syst. Evol. Microbiol.">
        <title>The Global Catalogue of Microorganisms (GCM) 10K type strain sequencing project: providing services to taxonomists for standard genome sequencing and annotation.</title>
        <authorList>
            <consortium name="The Broad Institute Genomics Platform"/>
            <consortium name="The Broad Institute Genome Sequencing Center for Infectious Disease"/>
            <person name="Wu L."/>
            <person name="Ma J."/>
        </authorList>
    </citation>
    <scope>NUCLEOTIDE SEQUENCE [LARGE SCALE GENOMIC DNA]</scope>
    <source>
        <strain evidence="12 13">JCM 16221</strain>
    </source>
</reference>
<keyword evidence="7 9" id="KW-0010">Activator</keyword>
<keyword evidence="5 9" id="KW-0805">Transcription regulation</keyword>
<keyword evidence="3 10" id="KW-0597">Phosphoprotein</keyword>
<evidence type="ECO:0000256" key="1">
    <source>
        <dbReference type="ARBA" id="ARBA00004496"/>
    </source>
</evidence>
<dbReference type="PANTHER" id="PTHR45526:SF1">
    <property type="entry name" value="TRANSCRIPTIONAL REGULATORY PROTEIN DCUR-RELATED"/>
    <property type="match status" value="1"/>
</dbReference>
<keyword evidence="6 9" id="KW-0238">DNA-binding</keyword>
<dbReference type="PIRSF" id="PIRSF006171">
    <property type="entry name" value="RR_citrat_malat"/>
    <property type="match status" value="1"/>
</dbReference>
<evidence type="ECO:0000313" key="13">
    <source>
        <dbReference type="Proteomes" id="UP001501218"/>
    </source>
</evidence>
<keyword evidence="13" id="KW-1185">Reference proteome</keyword>
<keyword evidence="8 9" id="KW-0804">Transcription</keyword>
<dbReference type="InterPro" id="IPR051271">
    <property type="entry name" value="2C-system_Tx_regulators"/>
</dbReference>
<keyword evidence="4 9" id="KW-0902">Two-component regulatory system</keyword>
<keyword evidence="2 9" id="KW-0963">Cytoplasm</keyword>
<evidence type="ECO:0000313" key="12">
    <source>
        <dbReference type="EMBL" id="GAA2342634.1"/>
    </source>
</evidence>
<name>A0ABN3G2X2_9PSEU</name>
<evidence type="ECO:0000259" key="11">
    <source>
        <dbReference type="PROSITE" id="PS50110"/>
    </source>
</evidence>
<evidence type="ECO:0000256" key="2">
    <source>
        <dbReference type="ARBA" id="ARBA00022490"/>
    </source>
</evidence>
<gene>
    <name evidence="12" type="ORF">GCM10009854_19210</name>
</gene>
<evidence type="ECO:0000256" key="6">
    <source>
        <dbReference type="ARBA" id="ARBA00023125"/>
    </source>
</evidence>
<evidence type="ECO:0000256" key="5">
    <source>
        <dbReference type="ARBA" id="ARBA00023015"/>
    </source>
</evidence>
<dbReference type="InterPro" id="IPR024187">
    <property type="entry name" value="Sig_transdc_resp-reg_cit/mal"/>
</dbReference>
<protein>
    <recommendedName>
        <fullName evidence="9">Transcriptional regulatory protein</fullName>
    </recommendedName>
</protein>
<evidence type="ECO:0000256" key="9">
    <source>
        <dbReference type="PIRNR" id="PIRNR006171"/>
    </source>
</evidence>
<dbReference type="RefSeq" id="WP_344128933.1">
    <property type="nucleotide sequence ID" value="NZ_BAAARA010000004.1"/>
</dbReference>
<dbReference type="Pfam" id="PF00072">
    <property type="entry name" value="Response_reg"/>
    <property type="match status" value="1"/>
</dbReference>
<comment type="caution">
    <text evidence="12">The sequence shown here is derived from an EMBL/GenBank/DDBJ whole genome shotgun (WGS) entry which is preliminary data.</text>
</comment>
<dbReference type="Proteomes" id="UP001501218">
    <property type="component" value="Unassembled WGS sequence"/>
</dbReference>
<dbReference type="SMART" id="SM00448">
    <property type="entry name" value="REC"/>
    <property type="match status" value="1"/>
</dbReference>
<dbReference type="SUPFAM" id="SSF52172">
    <property type="entry name" value="CheY-like"/>
    <property type="match status" value="1"/>
</dbReference>
<evidence type="ECO:0000256" key="4">
    <source>
        <dbReference type="ARBA" id="ARBA00023012"/>
    </source>
</evidence>
<dbReference type="EMBL" id="BAAARA010000004">
    <property type="protein sequence ID" value="GAA2342634.1"/>
    <property type="molecule type" value="Genomic_DNA"/>
</dbReference>
<evidence type="ECO:0000256" key="7">
    <source>
        <dbReference type="ARBA" id="ARBA00023159"/>
    </source>
</evidence>
<dbReference type="PROSITE" id="PS50110">
    <property type="entry name" value="RESPONSE_REGULATORY"/>
    <property type="match status" value="1"/>
</dbReference>
<dbReference type="PANTHER" id="PTHR45526">
    <property type="entry name" value="TRANSCRIPTIONAL REGULATORY PROTEIN DPIA"/>
    <property type="match status" value="1"/>
</dbReference>
<feature type="domain" description="Response regulatory" evidence="11">
    <location>
        <begin position="3"/>
        <end position="120"/>
    </location>
</feature>
<feature type="modified residue" description="4-aspartylphosphate" evidence="10">
    <location>
        <position position="54"/>
    </location>
</feature>
<evidence type="ECO:0000256" key="3">
    <source>
        <dbReference type="ARBA" id="ARBA00022553"/>
    </source>
</evidence>
<organism evidence="12 13">
    <name type="scientific">Saccharopolyspora halophila</name>
    <dbReference type="NCBI Taxonomy" id="405551"/>
    <lineage>
        <taxon>Bacteria</taxon>
        <taxon>Bacillati</taxon>
        <taxon>Actinomycetota</taxon>
        <taxon>Actinomycetes</taxon>
        <taxon>Pseudonocardiales</taxon>
        <taxon>Pseudonocardiaceae</taxon>
        <taxon>Saccharopolyspora</taxon>
    </lineage>
</organism>
<dbReference type="CDD" id="cd19925">
    <property type="entry name" value="REC_citrate_TCS"/>
    <property type="match status" value="1"/>
</dbReference>
<evidence type="ECO:0000256" key="8">
    <source>
        <dbReference type="ARBA" id="ARBA00023163"/>
    </source>
</evidence>
<proteinExistence type="predicted"/>
<evidence type="ECO:0000256" key="10">
    <source>
        <dbReference type="PROSITE-ProRule" id="PRU00169"/>
    </source>
</evidence>
<dbReference type="InterPro" id="IPR001789">
    <property type="entry name" value="Sig_transdc_resp-reg_receiver"/>
</dbReference>
<accession>A0ABN3G2X2</accession>